<keyword evidence="1" id="KW-0812">Transmembrane</keyword>
<gene>
    <name evidence="3" type="ORF">ACFS6I_07580</name>
</gene>
<feature type="transmembrane region" description="Helical" evidence="1">
    <location>
        <begin position="6"/>
        <end position="25"/>
    </location>
</feature>
<accession>A0ABW5YTS7</accession>
<dbReference type="RefSeq" id="WP_380919320.1">
    <property type="nucleotide sequence ID" value="NZ_JBHUPE010000004.1"/>
</dbReference>
<dbReference type="Pfam" id="PF12158">
    <property type="entry name" value="DUF3592"/>
    <property type="match status" value="1"/>
</dbReference>
<dbReference type="EMBL" id="JBHUPE010000004">
    <property type="protein sequence ID" value="MFD2903777.1"/>
    <property type="molecule type" value="Genomic_DNA"/>
</dbReference>
<sequence length="110" mass="13103">MEINVDFTTVVFVLFISTVIVYVMVSRTQQKRRLEKNGLRTEGIIVDLEFDRWSRISVYYPVVRYQTLDKENIRRKYSVGNYPASYEIGEKVIVIYNKDDTDDFILKKIH</sequence>
<evidence type="ECO:0000313" key="4">
    <source>
        <dbReference type="Proteomes" id="UP001597509"/>
    </source>
</evidence>
<feature type="domain" description="DUF3592" evidence="2">
    <location>
        <begin position="41"/>
        <end position="107"/>
    </location>
</feature>
<comment type="caution">
    <text evidence="3">The sequence shown here is derived from an EMBL/GenBank/DDBJ whole genome shotgun (WGS) entry which is preliminary data.</text>
</comment>
<dbReference type="InterPro" id="IPR021994">
    <property type="entry name" value="DUF3592"/>
</dbReference>
<protein>
    <submittedName>
        <fullName evidence="3">DUF3592 domain-containing protein</fullName>
    </submittedName>
</protein>
<keyword evidence="1" id="KW-1133">Transmembrane helix</keyword>
<organism evidence="3 4">
    <name type="scientific">Sphingobacterium anhuiense</name>
    <dbReference type="NCBI Taxonomy" id="493780"/>
    <lineage>
        <taxon>Bacteria</taxon>
        <taxon>Pseudomonadati</taxon>
        <taxon>Bacteroidota</taxon>
        <taxon>Sphingobacteriia</taxon>
        <taxon>Sphingobacteriales</taxon>
        <taxon>Sphingobacteriaceae</taxon>
        <taxon>Sphingobacterium</taxon>
    </lineage>
</organism>
<evidence type="ECO:0000256" key="1">
    <source>
        <dbReference type="SAM" id="Phobius"/>
    </source>
</evidence>
<proteinExistence type="predicted"/>
<reference evidence="4" key="1">
    <citation type="journal article" date="2019" name="Int. J. Syst. Evol. Microbiol.">
        <title>The Global Catalogue of Microorganisms (GCM) 10K type strain sequencing project: providing services to taxonomists for standard genome sequencing and annotation.</title>
        <authorList>
            <consortium name="The Broad Institute Genomics Platform"/>
            <consortium name="The Broad Institute Genome Sequencing Center for Infectious Disease"/>
            <person name="Wu L."/>
            <person name="Ma J."/>
        </authorList>
    </citation>
    <scope>NUCLEOTIDE SEQUENCE [LARGE SCALE GENOMIC DNA]</scope>
    <source>
        <strain evidence="4">KCTC 22209</strain>
    </source>
</reference>
<keyword evidence="1" id="KW-0472">Membrane</keyword>
<evidence type="ECO:0000313" key="3">
    <source>
        <dbReference type="EMBL" id="MFD2903777.1"/>
    </source>
</evidence>
<dbReference type="Proteomes" id="UP001597509">
    <property type="component" value="Unassembled WGS sequence"/>
</dbReference>
<keyword evidence="4" id="KW-1185">Reference proteome</keyword>
<name>A0ABW5YTS7_9SPHI</name>
<evidence type="ECO:0000259" key="2">
    <source>
        <dbReference type="Pfam" id="PF12158"/>
    </source>
</evidence>